<accession>A0A370UCA6</accession>
<dbReference type="GO" id="GO:0016740">
    <property type="term" value="F:transferase activity"/>
    <property type="evidence" value="ECO:0007669"/>
    <property type="project" value="UniProtKB-KW"/>
</dbReference>
<feature type="domain" description="Phosphoadenosine phosphosulphate reductase" evidence="1">
    <location>
        <begin position="41"/>
        <end position="233"/>
    </location>
</feature>
<dbReference type="AlphaFoldDB" id="A0A370UCA6"/>
<dbReference type="SUPFAM" id="SSF52402">
    <property type="entry name" value="Adenine nucleotide alpha hydrolases-like"/>
    <property type="match status" value="1"/>
</dbReference>
<dbReference type="PANTHER" id="PTHR43196">
    <property type="entry name" value="SULFATE ADENYLYLTRANSFERASE SUBUNIT 2"/>
    <property type="match status" value="1"/>
</dbReference>
<evidence type="ECO:0000313" key="2">
    <source>
        <dbReference type="EMBL" id="RDL45325.1"/>
    </source>
</evidence>
<dbReference type="InterPro" id="IPR050128">
    <property type="entry name" value="Sulfate_adenylyltrnsfr_sub2"/>
</dbReference>
<name>A0A370UCA6_9GAMM</name>
<gene>
    <name evidence="2" type="primary">dndC</name>
    <name evidence="2" type="ORF">DN730_06875</name>
</gene>
<evidence type="ECO:0000259" key="1">
    <source>
        <dbReference type="Pfam" id="PF01507"/>
    </source>
</evidence>
<dbReference type="Pfam" id="PF01507">
    <property type="entry name" value="PAPS_reduct"/>
    <property type="match status" value="1"/>
</dbReference>
<organism evidence="2 3">
    <name type="scientific">Marinomonas piezotolerans</name>
    <dbReference type="NCBI Taxonomy" id="2213058"/>
    <lineage>
        <taxon>Bacteria</taxon>
        <taxon>Pseudomonadati</taxon>
        <taxon>Pseudomonadota</taxon>
        <taxon>Gammaproteobacteria</taxon>
        <taxon>Oceanospirillales</taxon>
        <taxon>Oceanospirillaceae</taxon>
        <taxon>Marinomonas</taxon>
    </lineage>
</organism>
<dbReference type="InterPro" id="IPR014729">
    <property type="entry name" value="Rossmann-like_a/b/a_fold"/>
</dbReference>
<dbReference type="PANTHER" id="PTHR43196:SF2">
    <property type="entry name" value="PHOSPHOADENOSINE PHOSPHOSULFATE REDUCTASE"/>
    <property type="match status" value="1"/>
</dbReference>
<proteinExistence type="predicted"/>
<dbReference type="Gene3D" id="3.40.50.620">
    <property type="entry name" value="HUPs"/>
    <property type="match status" value="1"/>
</dbReference>
<dbReference type="InterPro" id="IPR017598">
    <property type="entry name" value="SulphurTrfase_DndC"/>
</dbReference>
<dbReference type="OrthoDB" id="9774475at2"/>
<keyword evidence="2" id="KW-0808">Transferase</keyword>
<dbReference type="RefSeq" id="WP_115467358.1">
    <property type="nucleotide sequence ID" value="NZ_QKRA01000002.1"/>
</dbReference>
<keyword evidence="3" id="KW-1185">Reference proteome</keyword>
<comment type="caution">
    <text evidence="2">The sequence shown here is derived from an EMBL/GenBank/DDBJ whole genome shotgun (WGS) entry which is preliminary data.</text>
</comment>
<evidence type="ECO:0000313" key="3">
    <source>
        <dbReference type="Proteomes" id="UP000254326"/>
    </source>
</evidence>
<dbReference type="Proteomes" id="UP000254326">
    <property type="component" value="Unassembled WGS sequence"/>
</dbReference>
<dbReference type="NCBIfam" id="TIGR03183">
    <property type="entry name" value="DNA_S_dndC"/>
    <property type="match status" value="1"/>
</dbReference>
<dbReference type="NCBIfam" id="NF005316">
    <property type="entry name" value="PRK06850.1"/>
    <property type="match status" value="1"/>
</dbReference>
<protein>
    <submittedName>
        <fullName evidence="2">DNA phosphorothioation system sulfurtransferase DndC</fullName>
    </submittedName>
</protein>
<dbReference type="EMBL" id="QKRA01000002">
    <property type="protein sequence ID" value="RDL45325.1"/>
    <property type="molecule type" value="Genomic_DNA"/>
</dbReference>
<dbReference type="InterPro" id="IPR002500">
    <property type="entry name" value="PAPS_reduct_dom"/>
</dbReference>
<reference evidence="2 3" key="1">
    <citation type="submission" date="2018-06" db="EMBL/GenBank/DDBJ databases">
        <title>Marinomonas sp. YLB-05 draft genome sequence.</title>
        <authorList>
            <person name="Yu L."/>
            <person name="Tang X."/>
        </authorList>
    </citation>
    <scope>NUCLEOTIDE SEQUENCE [LARGE SCALE GENOMIC DNA]</scope>
    <source>
        <strain evidence="2 3">YLB-05</strain>
    </source>
</reference>
<sequence>MSINEVNPKRSAFSQYGIKQVIEDSIAHIKHLYLSDAIPWVIGYSGGKDSTATLQLVWYALQQLAEEGKATKKVHVISTDTLVENPIVSMWVEKSLGRMEQAAEDQNLPITPHRLTPDIKDRFWVNLIGKGYPAPRAKFRWCTDRLKINPSNNFIKSLRDKNGEAILVLGTRKAESATRAALMDEYENSATNTRKAQGLTESGAKDLQRVWIYAPIGEWSNDDVWIYLNSVKNPWNFPNHDLMGMYQGATDGGECPLVVDQSTQSCGDSRFGCYVCTMVSEDKSMNAMIANDEEKEWMMPLVSLRNEIEVNDPSRDKKLDKLRRDKSNRDFRRMDGRLTVHVTKNGADLVPGPYLQSFREHLLKCVLEAQVAVQRMGPPEVKGLELLPLEELEAIRAIWLKEKHELEDSVPTIYEKVIKKPYPGERRAHHPILNKETLERLKTYCTQQGDEEGLLYQQLRAVMSVANKHRNQLRRAKLKDELSDVLDKGAFSSMYEAKQFALERERHNLQIKLNNDVSLEDEEKIDIRDKISIITQSIKEHGYSSLLIDTVEVE</sequence>